<organism evidence="2 3">
    <name type="scientific">Apiospora arundinis</name>
    <dbReference type="NCBI Taxonomy" id="335852"/>
    <lineage>
        <taxon>Eukaryota</taxon>
        <taxon>Fungi</taxon>
        <taxon>Dikarya</taxon>
        <taxon>Ascomycota</taxon>
        <taxon>Pezizomycotina</taxon>
        <taxon>Sordariomycetes</taxon>
        <taxon>Xylariomycetidae</taxon>
        <taxon>Amphisphaeriales</taxon>
        <taxon>Apiosporaceae</taxon>
        <taxon>Apiospora</taxon>
    </lineage>
</organism>
<protein>
    <submittedName>
        <fullName evidence="2">Uncharacterized protein</fullName>
    </submittedName>
</protein>
<gene>
    <name evidence="2" type="ORF">PGQ11_015538</name>
</gene>
<dbReference type="EMBL" id="JAPCWZ010000010">
    <property type="protein sequence ID" value="KAK8849058.1"/>
    <property type="molecule type" value="Genomic_DNA"/>
</dbReference>
<feature type="compositionally biased region" description="Acidic residues" evidence="1">
    <location>
        <begin position="398"/>
        <end position="414"/>
    </location>
</feature>
<feature type="region of interest" description="Disordered" evidence="1">
    <location>
        <begin position="327"/>
        <end position="414"/>
    </location>
</feature>
<name>A0ABR2HM77_9PEZI</name>
<dbReference type="Proteomes" id="UP001390339">
    <property type="component" value="Unassembled WGS sequence"/>
</dbReference>
<reference evidence="2 3" key="1">
    <citation type="journal article" date="2024" name="IMA Fungus">
        <title>Apiospora arundinis, a panoply of carbohydrate-active enzymes and secondary metabolites.</title>
        <authorList>
            <person name="Sorensen T."/>
            <person name="Petersen C."/>
            <person name="Muurmann A.T."/>
            <person name="Christiansen J.V."/>
            <person name="Brundto M.L."/>
            <person name="Overgaard C.K."/>
            <person name="Boysen A.T."/>
            <person name="Wollenberg R.D."/>
            <person name="Larsen T.O."/>
            <person name="Sorensen J.L."/>
            <person name="Nielsen K.L."/>
            <person name="Sondergaard T.E."/>
        </authorList>
    </citation>
    <scope>NUCLEOTIDE SEQUENCE [LARGE SCALE GENOMIC DNA]</scope>
    <source>
        <strain evidence="2 3">AAU 773</strain>
    </source>
</reference>
<evidence type="ECO:0000313" key="3">
    <source>
        <dbReference type="Proteomes" id="UP001390339"/>
    </source>
</evidence>
<keyword evidence="3" id="KW-1185">Reference proteome</keyword>
<proteinExistence type="predicted"/>
<sequence>MSKNTFAAAARMSSADQGQYNINLKPAGSDERKSHNQVYMPYTTPYTGVGQVVSNQKPMAASGFKVHESAKPITVAAYNSVANLNQPIAHNEKPKVGVLRLPGSYDMSELSTIDRLVRRYRGMKDLPGYKGMNLEQQLALYPEIENLSGNEIKDHAAVLKKRKENDVLVFKAWKDVSMRVNDSFKHLAGSWMAITYHEKRFRMQREARIELILNNIAMEVQLLECMKDHPAYNAMVKGMRPEHDTKNDEASEVGCFHQSDDGAPTLQAWWSQTNDTTGKILKAPDGSMSFSPAYMDKVNEQYHRMREERRAKEASCAPRVVLGSVSENAGEENKLPPAPAPSLASSTAGEDLEDDQGEDRPYLIKELGGTRAKDMAVTRPYDPERDEELVILDLPEASSEDDSESEDDDDYVVI</sequence>
<comment type="caution">
    <text evidence="2">The sequence shown here is derived from an EMBL/GenBank/DDBJ whole genome shotgun (WGS) entry which is preliminary data.</text>
</comment>
<evidence type="ECO:0000313" key="2">
    <source>
        <dbReference type="EMBL" id="KAK8849058.1"/>
    </source>
</evidence>
<accession>A0ABR2HM77</accession>
<evidence type="ECO:0000256" key="1">
    <source>
        <dbReference type="SAM" id="MobiDB-lite"/>
    </source>
</evidence>